<dbReference type="CDD" id="cd07302">
    <property type="entry name" value="CHD"/>
    <property type="match status" value="1"/>
</dbReference>
<proteinExistence type="predicted"/>
<evidence type="ECO:0000256" key="4">
    <source>
        <dbReference type="ARBA" id="ARBA00022989"/>
    </source>
</evidence>
<name>A0A5M8FVI5_9GAMM</name>
<comment type="caution">
    <text evidence="8">The sequence shown here is derived from an EMBL/GenBank/DDBJ whole genome shotgun (WGS) entry which is preliminary data.</text>
</comment>
<dbReference type="OrthoDB" id="9806704at2"/>
<gene>
    <name evidence="8" type="ORF">F2Q65_00920</name>
</gene>
<dbReference type="PANTHER" id="PTHR43081:SF1">
    <property type="entry name" value="ADENYLATE CYCLASE, TERMINAL-DIFFERENTIATION SPECIFIC"/>
    <property type="match status" value="1"/>
</dbReference>
<dbReference type="Pfam" id="PF02743">
    <property type="entry name" value="dCache_1"/>
    <property type="match status" value="1"/>
</dbReference>
<keyword evidence="4 6" id="KW-1133">Transmembrane helix</keyword>
<evidence type="ECO:0000256" key="5">
    <source>
        <dbReference type="ARBA" id="ARBA00023136"/>
    </source>
</evidence>
<comment type="subcellular location">
    <subcellularLocation>
        <location evidence="1">Cell membrane</location>
        <topology evidence="1">Multi-pass membrane protein</topology>
    </subcellularLocation>
</comment>
<feature type="domain" description="Guanylate cyclase" evidence="7">
    <location>
        <begin position="475"/>
        <end position="603"/>
    </location>
</feature>
<dbReference type="GO" id="GO:0009190">
    <property type="term" value="P:cyclic nucleotide biosynthetic process"/>
    <property type="evidence" value="ECO:0007669"/>
    <property type="project" value="InterPro"/>
</dbReference>
<keyword evidence="9" id="KW-1185">Reference proteome</keyword>
<dbReference type="InterPro" id="IPR029787">
    <property type="entry name" value="Nucleotide_cyclase"/>
</dbReference>
<dbReference type="InterPro" id="IPR001054">
    <property type="entry name" value="A/G_cyclase"/>
</dbReference>
<dbReference type="EMBL" id="VWXX01000001">
    <property type="protein sequence ID" value="KAA6187834.1"/>
    <property type="molecule type" value="Genomic_DNA"/>
</dbReference>
<dbReference type="Proteomes" id="UP000322981">
    <property type="component" value="Unassembled WGS sequence"/>
</dbReference>
<dbReference type="GO" id="GO:0004016">
    <property type="term" value="F:adenylate cyclase activity"/>
    <property type="evidence" value="ECO:0007669"/>
    <property type="project" value="UniProtKB-ARBA"/>
</dbReference>
<evidence type="ECO:0000313" key="8">
    <source>
        <dbReference type="EMBL" id="KAA6187834.1"/>
    </source>
</evidence>
<dbReference type="Pfam" id="PF00211">
    <property type="entry name" value="Guanylate_cyc"/>
    <property type="match status" value="1"/>
</dbReference>
<dbReference type="InterPro" id="IPR033479">
    <property type="entry name" value="dCache_1"/>
</dbReference>
<feature type="transmembrane region" description="Helical" evidence="6">
    <location>
        <begin position="375"/>
        <end position="394"/>
    </location>
</feature>
<protein>
    <recommendedName>
        <fullName evidence="7">Guanylate cyclase domain-containing protein</fullName>
    </recommendedName>
</protein>
<evidence type="ECO:0000259" key="7">
    <source>
        <dbReference type="PROSITE" id="PS50125"/>
    </source>
</evidence>
<keyword evidence="5 6" id="KW-0472">Membrane</keyword>
<dbReference type="PROSITE" id="PS50125">
    <property type="entry name" value="GUANYLATE_CYCLASE_2"/>
    <property type="match status" value="1"/>
</dbReference>
<dbReference type="InterPro" id="IPR029151">
    <property type="entry name" value="Sensor-like_sf"/>
</dbReference>
<evidence type="ECO:0000256" key="2">
    <source>
        <dbReference type="ARBA" id="ARBA00022475"/>
    </source>
</evidence>
<dbReference type="GO" id="GO:0035556">
    <property type="term" value="P:intracellular signal transduction"/>
    <property type="evidence" value="ECO:0007669"/>
    <property type="project" value="InterPro"/>
</dbReference>
<sequence>MARPSLSSRLRSGRRPSFRLAILALFLAPMLITVLIIVARMSERAEQVVYQLSSRFVAEISQKVVARTDGIVHLTKAQLLSNAAVADATHPIADQALLSKLFWRQVAFTPELTSMYIGDRDGNFVQARNQPELSTRILDRTSTPASERIIVRRPDFQPIAHLTGDAQFDPRQRPWYRNATAEPRVQWTDVYRFHSGGHLGITAVYPLLDQHHRIRAVLGADATLDGISELLSRQDIGPNSAVLILDDQDRLIAYPRRLDLTTVSADPGTNRTADVRADFGAETGTLLRIDDIARPWIRNALLASTQSATGSGADSDAGTGTAAGVGPIHRSVTGGRSYLTHIAALGGDTGLPWRLAIVLDEADLLSESERTLREAIVVSAIIVSMVLFIIYPLAANFANSVQQLARNTELLRRFRPTEVVPVKSVFREIRDMDHALAKMGDTMDFLGSQIPAEAIRQLASGATRPRLRAEYKDLTVMTSAMAGLDGMIERLQPEQVIEFLATQVEHGNSIIRREDGTLETFRGDRIHAFWDLPAAPDQAARHACRAALAFTRACDRDAARHGGQVVRHTGLHCGRGLVGNLNVAGRMRYTAMGRLVAVAARLRDANARYGTRIIISQALHDEIADRFLCRPLDILRLPGEDRGDLIYELRSDAPASADTDELRFIALCAEGLQRYRRRAWEDAIASFCRALTLVPDDPACNLLIARCEQLQLADPDDLPDDWDGTPVSANP</sequence>
<dbReference type="AlphaFoldDB" id="A0A5M8FVI5"/>
<evidence type="ECO:0000256" key="1">
    <source>
        <dbReference type="ARBA" id="ARBA00004651"/>
    </source>
</evidence>
<dbReference type="PANTHER" id="PTHR43081">
    <property type="entry name" value="ADENYLATE CYCLASE, TERMINAL-DIFFERENTIATION SPECIFIC-RELATED"/>
    <property type="match status" value="1"/>
</dbReference>
<dbReference type="GO" id="GO:0005886">
    <property type="term" value="C:plasma membrane"/>
    <property type="evidence" value="ECO:0007669"/>
    <property type="project" value="UniProtKB-SubCell"/>
</dbReference>
<dbReference type="InterPro" id="IPR050697">
    <property type="entry name" value="Adenylyl/Guanylyl_Cyclase_3/4"/>
</dbReference>
<dbReference type="Gene3D" id="3.30.70.1230">
    <property type="entry name" value="Nucleotide cyclase"/>
    <property type="match status" value="1"/>
</dbReference>
<keyword evidence="3 6" id="KW-0812">Transmembrane</keyword>
<evidence type="ECO:0000256" key="3">
    <source>
        <dbReference type="ARBA" id="ARBA00022692"/>
    </source>
</evidence>
<organism evidence="8 9">
    <name type="scientific">Thiohalocapsa marina</name>
    <dbReference type="NCBI Taxonomy" id="424902"/>
    <lineage>
        <taxon>Bacteria</taxon>
        <taxon>Pseudomonadati</taxon>
        <taxon>Pseudomonadota</taxon>
        <taxon>Gammaproteobacteria</taxon>
        <taxon>Chromatiales</taxon>
        <taxon>Chromatiaceae</taxon>
        <taxon>Thiohalocapsa</taxon>
    </lineage>
</organism>
<reference evidence="8 9" key="1">
    <citation type="submission" date="2019-09" db="EMBL/GenBank/DDBJ databases">
        <title>Whole-genome sequence of the purple sulfur bacterium Thiohalocapsa marina DSM 19078.</title>
        <authorList>
            <person name="Kyndt J.A."/>
            <person name="Meyer T.E."/>
        </authorList>
    </citation>
    <scope>NUCLEOTIDE SEQUENCE [LARGE SCALE GENOMIC DNA]</scope>
    <source>
        <strain evidence="8 9">DSM 19078</strain>
    </source>
</reference>
<dbReference type="Gene3D" id="3.30.450.20">
    <property type="entry name" value="PAS domain"/>
    <property type="match status" value="1"/>
</dbReference>
<evidence type="ECO:0000313" key="9">
    <source>
        <dbReference type="Proteomes" id="UP000322981"/>
    </source>
</evidence>
<keyword evidence="2" id="KW-1003">Cell membrane</keyword>
<accession>A0A5M8FVI5</accession>
<dbReference type="SUPFAM" id="SSF103190">
    <property type="entry name" value="Sensory domain-like"/>
    <property type="match status" value="1"/>
</dbReference>
<dbReference type="RefSeq" id="WP_150089467.1">
    <property type="nucleotide sequence ID" value="NZ_JBFUOH010000103.1"/>
</dbReference>
<dbReference type="SUPFAM" id="SSF55073">
    <property type="entry name" value="Nucleotide cyclase"/>
    <property type="match status" value="1"/>
</dbReference>
<evidence type="ECO:0000256" key="6">
    <source>
        <dbReference type="SAM" id="Phobius"/>
    </source>
</evidence>
<feature type="transmembrane region" description="Helical" evidence="6">
    <location>
        <begin position="20"/>
        <end position="39"/>
    </location>
</feature>